<dbReference type="Proteomes" id="UP000244248">
    <property type="component" value="Unassembled WGS sequence"/>
</dbReference>
<evidence type="ECO:0000313" key="2">
    <source>
        <dbReference type="EMBL" id="PTU31408.1"/>
    </source>
</evidence>
<evidence type="ECO:0000313" key="3">
    <source>
        <dbReference type="Proteomes" id="UP000244248"/>
    </source>
</evidence>
<reference evidence="2 3" key="1">
    <citation type="submission" date="2018-04" db="EMBL/GenBank/DDBJ databases">
        <title>Novel species isolated from glacier.</title>
        <authorList>
            <person name="Liu Q."/>
            <person name="Xin Y.-H."/>
        </authorList>
    </citation>
    <scope>NUCLEOTIDE SEQUENCE [LARGE SCALE GENOMIC DNA]</scope>
    <source>
        <strain evidence="2 3">GT1R17</strain>
    </source>
</reference>
<sequence length="134" mass="14852">MFKKFLLLIAFVVSFDAYARASSVPLVEPAPIIVPAATTSATVEKAIIGSGLRRNWTVVERQSDAVTLRYTARGFSVTVKVLYSASNVIIKYVDSVELGYEMDYGQPVIHPNYNRWVNNLAHDISLELSLSSIK</sequence>
<proteinExistence type="predicted"/>
<protein>
    <submittedName>
        <fullName evidence="2">Uncharacterized protein</fullName>
    </submittedName>
</protein>
<gene>
    <name evidence="2" type="ORF">CJD38_08680</name>
</gene>
<dbReference type="AlphaFoldDB" id="A0A2T5MFQ3"/>
<feature type="chain" id="PRO_5015631563" evidence="1">
    <location>
        <begin position="20"/>
        <end position="134"/>
    </location>
</feature>
<dbReference type="EMBL" id="QANS01000003">
    <property type="protein sequence ID" value="PTU31408.1"/>
    <property type="molecule type" value="Genomic_DNA"/>
</dbReference>
<accession>A0A2T5MFQ3</accession>
<organism evidence="2 3">
    <name type="scientific">Stenotrophobium rhamnosiphilum</name>
    <dbReference type="NCBI Taxonomy" id="2029166"/>
    <lineage>
        <taxon>Bacteria</taxon>
        <taxon>Pseudomonadati</taxon>
        <taxon>Pseudomonadota</taxon>
        <taxon>Gammaproteobacteria</taxon>
        <taxon>Nevskiales</taxon>
        <taxon>Nevskiaceae</taxon>
        <taxon>Stenotrophobium</taxon>
    </lineage>
</organism>
<comment type="caution">
    <text evidence="2">The sequence shown here is derived from an EMBL/GenBank/DDBJ whole genome shotgun (WGS) entry which is preliminary data.</text>
</comment>
<dbReference type="RefSeq" id="WP_107939951.1">
    <property type="nucleotide sequence ID" value="NZ_QANS01000003.1"/>
</dbReference>
<keyword evidence="1" id="KW-0732">Signal</keyword>
<feature type="signal peptide" evidence="1">
    <location>
        <begin position="1"/>
        <end position="19"/>
    </location>
</feature>
<name>A0A2T5MFQ3_9GAMM</name>
<dbReference type="OrthoDB" id="9815328at2"/>
<evidence type="ECO:0000256" key="1">
    <source>
        <dbReference type="SAM" id="SignalP"/>
    </source>
</evidence>
<keyword evidence="3" id="KW-1185">Reference proteome</keyword>